<dbReference type="Proteomes" id="UP000221653">
    <property type="component" value="Unassembled WGS sequence"/>
</dbReference>
<evidence type="ECO:0000256" key="1">
    <source>
        <dbReference type="ARBA" id="ARBA00005428"/>
    </source>
</evidence>
<dbReference type="GO" id="GO:0003677">
    <property type="term" value="F:DNA binding"/>
    <property type="evidence" value="ECO:0007669"/>
    <property type="project" value="UniProtKB-KW"/>
</dbReference>
<dbReference type="Gene3D" id="1.20.58.1000">
    <property type="entry name" value="Metal-sensitive repressor, helix protomer"/>
    <property type="match status" value="1"/>
</dbReference>
<dbReference type="OrthoDB" id="9811244at2"/>
<protein>
    <submittedName>
        <fullName evidence="4">DNA-binding FrmR family transcriptional regulator</fullName>
    </submittedName>
</protein>
<gene>
    <name evidence="4" type="ORF">ATK06_1167</name>
</gene>
<dbReference type="CDD" id="cd10148">
    <property type="entry name" value="CsoR-like_DUF156"/>
    <property type="match status" value="1"/>
</dbReference>
<sequence length="151" mass="16705">MLAANLFEYFTVRPKKKQIDRSGYTLTMVTSATPQSSHDDAQGPAEQSPTSCCKDQRAHHGYTDEKARYLARLKRIEGQVRGIHRMLNEDEYCIDIVTQISAATSALRNVAVALMDDHLHHCVTNAVASNSGEGDAKIEEAMAAIQRLMKA</sequence>
<feature type="region of interest" description="Disordered" evidence="3">
    <location>
        <begin position="32"/>
        <end position="59"/>
    </location>
</feature>
<keyword evidence="2" id="KW-0186">Copper</keyword>
<evidence type="ECO:0000313" key="5">
    <source>
        <dbReference type="Proteomes" id="UP000221653"/>
    </source>
</evidence>
<keyword evidence="4" id="KW-0238">DNA-binding</keyword>
<comment type="caution">
    <text evidence="4">The sequence shown here is derived from an EMBL/GenBank/DDBJ whole genome shotgun (WGS) entry which is preliminary data.</text>
</comment>
<dbReference type="GO" id="GO:0045892">
    <property type="term" value="P:negative regulation of DNA-templated transcription"/>
    <property type="evidence" value="ECO:0007669"/>
    <property type="project" value="UniProtKB-ARBA"/>
</dbReference>
<comment type="similarity">
    <text evidence="1">Belongs to the CsoR family.</text>
</comment>
<dbReference type="Pfam" id="PF02583">
    <property type="entry name" value="Trns_repr_metal"/>
    <property type="match status" value="1"/>
</dbReference>
<accession>A0A2A9DNA8</accession>
<keyword evidence="5" id="KW-1185">Reference proteome</keyword>
<proteinExistence type="inferred from homology"/>
<dbReference type="InterPro" id="IPR003735">
    <property type="entry name" value="Metal_Tscrpt_repr"/>
</dbReference>
<dbReference type="AlphaFoldDB" id="A0A2A9DNA8"/>
<dbReference type="PANTHER" id="PTHR33677:SF3">
    <property type="entry name" value="COPPER-SENSING TRANSCRIPTIONAL REPRESSOR RICR"/>
    <property type="match status" value="1"/>
</dbReference>
<dbReference type="PANTHER" id="PTHR33677">
    <property type="entry name" value="TRANSCRIPTIONAL REPRESSOR FRMR-RELATED"/>
    <property type="match status" value="1"/>
</dbReference>
<dbReference type="InterPro" id="IPR038390">
    <property type="entry name" value="Metal_Tscrpt_repr_sf"/>
</dbReference>
<evidence type="ECO:0000256" key="2">
    <source>
        <dbReference type="ARBA" id="ARBA00023008"/>
    </source>
</evidence>
<organism evidence="4 5">
    <name type="scientific">Corynebacterium renale</name>
    <dbReference type="NCBI Taxonomy" id="1724"/>
    <lineage>
        <taxon>Bacteria</taxon>
        <taxon>Bacillati</taxon>
        <taxon>Actinomycetota</taxon>
        <taxon>Actinomycetes</taxon>
        <taxon>Mycobacteriales</taxon>
        <taxon>Corynebacteriaceae</taxon>
        <taxon>Corynebacterium</taxon>
    </lineage>
</organism>
<evidence type="ECO:0000256" key="3">
    <source>
        <dbReference type="SAM" id="MobiDB-lite"/>
    </source>
</evidence>
<dbReference type="GO" id="GO:0046872">
    <property type="term" value="F:metal ion binding"/>
    <property type="evidence" value="ECO:0007669"/>
    <property type="project" value="InterPro"/>
</dbReference>
<evidence type="ECO:0000313" key="4">
    <source>
        <dbReference type="EMBL" id="PFG28083.1"/>
    </source>
</evidence>
<dbReference type="EMBL" id="PDJF01000001">
    <property type="protein sequence ID" value="PFG28083.1"/>
    <property type="molecule type" value="Genomic_DNA"/>
</dbReference>
<name>A0A2A9DNA8_9CORY</name>
<reference evidence="4 5" key="1">
    <citation type="submission" date="2017-10" db="EMBL/GenBank/DDBJ databases">
        <title>Sequencing the genomes of 1000 actinobacteria strains.</title>
        <authorList>
            <person name="Klenk H.-P."/>
        </authorList>
    </citation>
    <scope>NUCLEOTIDE SEQUENCE [LARGE SCALE GENOMIC DNA]</scope>
    <source>
        <strain evidence="4 5">DSM 20688</strain>
    </source>
</reference>